<gene>
    <name evidence="3" type="ORF">SE17_06580</name>
</gene>
<dbReference type="AlphaFoldDB" id="A0A0P9HGM6"/>
<dbReference type="EMBL" id="LJCR01000141">
    <property type="protein sequence ID" value="KPV53964.1"/>
    <property type="molecule type" value="Genomic_DNA"/>
</dbReference>
<dbReference type="InterPro" id="IPR019494">
    <property type="entry name" value="FIST_C"/>
</dbReference>
<evidence type="ECO:0000313" key="3">
    <source>
        <dbReference type="EMBL" id="KPV53964.1"/>
    </source>
</evidence>
<dbReference type="SMART" id="SM00897">
    <property type="entry name" value="FIST"/>
    <property type="match status" value="1"/>
</dbReference>
<dbReference type="PANTHER" id="PTHR40252:SF2">
    <property type="entry name" value="BLR0328 PROTEIN"/>
    <property type="match status" value="1"/>
</dbReference>
<dbReference type="PATRIC" id="fig|186479.3.peg.1709"/>
<evidence type="ECO:0000259" key="1">
    <source>
        <dbReference type="SMART" id="SM00897"/>
    </source>
</evidence>
<evidence type="ECO:0008006" key="5">
    <source>
        <dbReference type="Google" id="ProtNLM"/>
    </source>
</evidence>
<keyword evidence="4" id="KW-1185">Reference proteome</keyword>
<dbReference type="InterPro" id="IPR013702">
    <property type="entry name" value="FIST_domain_N"/>
</dbReference>
<feature type="domain" description="FIST C-domain" evidence="2">
    <location>
        <begin position="217"/>
        <end position="354"/>
    </location>
</feature>
<evidence type="ECO:0000313" key="4">
    <source>
        <dbReference type="Proteomes" id="UP000050509"/>
    </source>
</evidence>
<feature type="domain" description="FIST" evidence="1">
    <location>
        <begin position="23"/>
        <end position="216"/>
    </location>
</feature>
<comment type="caution">
    <text evidence="3">The sequence shown here is derived from an EMBL/GenBank/DDBJ whole genome shotgun (WGS) entry which is preliminary data.</text>
</comment>
<sequence>MQCEQSIWTQRAGWMRPAQLPNQAQLVLVFGARAALLHQPALDALRATYPQAQFFGCSTAGEIAGAHIYDDSIAATAIRFGQTAFHIATIALEADDDQVARGAALARLLPPAGLRHVLLLADGLVANTSAILEGMNRHLPAGVAVTGGLAADGVAFAETVVLCDGQPRSGCVAALGLYGKHLWIGYGSQGGWDSFGPERLITRSVGNVLYELDGKSALSLYKRYLGEYAHELPAAGLRFPLSLRGPGGQPGLVRTILSVDEQAQSITFAGDMPQGSYARLMKANFDRLLDGAIGAARASMLHGAQPELALLISCVGRKELLMQRIEEEVEGVYETFGQRPVLAGFYSYGEIAPFRNGTGCELHNQTMTITTLAEIP</sequence>
<organism evidence="3 4">
    <name type="scientific">Kouleothrix aurantiaca</name>
    <dbReference type="NCBI Taxonomy" id="186479"/>
    <lineage>
        <taxon>Bacteria</taxon>
        <taxon>Bacillati</taxon>
        <taxon>Chloroflexota</taxon>
        <taxon>Chloroflexia</taxon>
        <taxon>Chloroflexales</taxon>
        <taxon>Roseiflexineae</taxon>
        <taxon>Roseiflexaceae</taxon>
        <taxon>Kouleothrix</taxon>
    </lineage>
</organism>
<dbReference type="PANTHER" id="PTHR40252">
    <property type="entry name" value="BLR0328 PROTEIN"/>
    <property type="match status" value="1"/>
</dbReference>
<protein>
    <recommendedName>
        <fullName evidence="5">Histidine kinase</fullName>
    </recommendedName>
</protein>
<dbReference type="Proteomes" id="UP000050509">
    <property type="component" value="Unassembled WGS sequence"/>
</dbReference>
<dbReference type="Pfam" id="PF08495">
    <property type="entry name" value="FIST"/>
    <property type="match status" value="1"/>
</dbReference>
<dbReference type="Pfam" id="PF10442">
    <property type="entry name" value="FIST_C"/>
    <property type="match status" value="1"/>
</dbReference>
<evidence type="ECO:0000259" key="2">
    <source>
        <dbReference type="SMART" id="SM01204"/>
    </source>
</evidence>
<proteinExistence type="predicted"/>
<accession>A0A0P9HGM6</accession>
<reference evidence="3 4" key="1">
    <citation type="submission" date="2015-09" db="EMBL/GenBank/DDBJ databases">
        <title>Draft genome sequence of Kouleothrix aurantiaca JCM 19913.</title>
        <authorList>
            <person name="Hemp J."/>
        </authorList>
    </citation>
    <scope>NUCLEOTIDE SEQUENCE [LARGE SCALE GENOMIC DNA]</scope>
    <source>
        <strain evidence="3 4">COM-B</strain>
    </source>
</reference>
<dbReference type="SMART" id="SM01204">
    <property type="entry name" value="FIST_C"/>
    <property type="match status" value="1"/>
</dbReference>
<name>A0A0P9HGM6_9CHLR</name>